<evidence type="ECO:0000313" key="2">
    <source>
        <dbReference type="Proteomes" id="UP000184368"/>
    </source>
</evidence>
<dbReference type="RefSeq" id="WP_143157416.1">
    <property type="nucleotide sequence ID" value="NZ_FQUO01000016.1"/>
</dbReference>
<dbReference type="Proteomes" id="UP000184368">
    <property type="component" value="Unassembled WGS sequence"/>
</dbReference>
<dbReference type="OrthoDB" id="677574at2"/>
<organism evidence="1 2">
    <name type="scientific">Cnuella takakiae</name>
    <dbReference type="NCBI Taxonomy" id="1302690"/>
    <lineage>
        <taxon>Bacteria</taxon>
        <taxon>Pseudomonadati</taxon>
        <taxon>Bacteroidota</taxon>
        <taxon>Chitinophagia</taxon>
        <taxon>Chitinophagales</taxon>
        <taxon>Chitinophagaceae</taxon>
        <taxon>Cnuella</taxon>
    </lineage>
</organism>
<keyword evidence="2" id="KW-1185">Reference proteome</keyword>
<accession>A0A1M5GHN7</accession>
<dbReference type="AlphaFoldDB" id="A0A1M5GHN7"/>
<dbReference type="EMBL" id="FQUO01000016">
    <property type="protein sequence ID" value="SHG03245.1"/>
    <property type="molecule type" value="Genomic_DNA"/>
</dbReference>
<gene>
    <name evidence="1" type="ORF">SAMN05444008_11685</name>
</gene>
<protein>
    <submittedName>
        <fullName evidence="1">Uncharacterized protein</fullName>
    </submittedName>
</protein>
<evidence type="ECO:0000313" key="1">
    <source>
        <dbReference type="EMBL" id="SHG03245.1"/>
    </source>
</evidence>
<sequence length="91" mass="10838">MSMYTYGLLEPGCYYLIQEKQDQAVSLIKVMMESDHCMYVFHYDDQITTIWKRKTDAIYDIIECLSDAAVEAWEKHYNSSNEDVYNEEDEE</sequence>
<reference evidence="1 2" key="1">
    <citation type="submission" date="2016-11" db="EMBL/GenBank/DDBJ databases">
        <authorList>
            <person name="Jaros S."/>
            <person name="Januszkiewicz K."/>
            <person name="Wedrychowicz H."/>
        </authorList>
    </citation>
    <scope>NUCLEOTIDE SEQUENCE [LARGE SCALE GENOMIC DNA]</scope>
    <source>
        <strain evidence="1 2">DSM 26897</strain>
    </source>
</reference>
<name>A0A1M5GHN7_9BACT</name>
<proteinExistence type="predicted"/>